<dbReference type="PANTHER" id="PTHR36409:SF1">
    <property type="entry name" value="BLOC-1-RELATED COMPLEX SUBUNIT 5"/>
    <property type="match status" value="1"/>
</dbReference>
<accession>A0A8J5L7D1</accession>
<gene>
    <name evidence="2" type="ORF">ZIOFF_026314</name>
</gene>
<dbReference type="PANTHER" id="PTHR36409">
    <property type="entry name" value="EXPRESSED PROTEIN"/>
    <property type="match status" value="1"/>
</dbReference>
<keyword evidence="3" id="KW-1185">Reference proteome</keyword>
<feature type="compositionally biased region" description="Basic and acidic residues" evidence="1">
    <location>
        <begin position="30"/>
        <end position="59"/>
    </location>
</feature>
<dbReference type="Proteomes" id="UP000734854">
    <property type="component" value="Unassembled WGS sequence"/>
</dbReference>
<evidence type="ECO:0000313" key="2">
    <source>
        <dbReference type="EMBL" id="KAG6515880.1"/>
    </source>
</evidence>
<dbReference type="EMBL" id="JACMSC010000007">
    <property type="protein sequence ID" value="KAG6515880.1"/>
    <property type="molecule type" value="Genomic_DNA"/>
</dbReference>
<reference evidence="2 3" key="1">
    <citation type="submission" date="2020-08" db="EMBL/GenBank/DDBJ databases">
        <title>Plant Genome Project.</title>
        <authorList>
            <person name="Zhang R.-G."/>
        </authorList>
    </citation>
    <scope>NUCLEOTIDE SEQUENCE [LARGE SCALE GENOMIC DNA]</scope>
    <source>
        <tissue evidence="2">Rhizome</tissue>
    </source>
</reference>
<evidence type="ECO:0000313" key="3">
    <source>
        <dbReference type="Proteomes" id="UP000734854"/>
    </source>
</evidence>
<organism evidence="2 3">
    <name type="scientific">Zingiber officinale</name>
    <name type="common">Ginger</name>
    <name type="synonym">Amomum zingiber</name>
    <dbReference type="NCBI Taxonomy" id="94328"/>
    <lineage>
        <taxon>Eukaryota</taxon>
        <taxon>Viridiplantae</taxon>
        <taxon>Streptophyta</taxon>
        <taxon>Embryophyta</taxon>
        <taxon>Tracheophyta</taxon>
        <taxon>Spermatophyta</taxon>
        <taxon>Magnoliopsida</taxon>
        <taxon>Liliopsida</taxon>
        <taxon>Zingiberales</taxon>
        <taxon>Zingiberaceae</taxon>
        <taxon>Zingiber</taxon>
    </lineage>
</organism>
<evidence type="ECO:0000256" key="1">
    <source>
        <dbReference type="SAM" id="MobiDB-lite"/>
    </source>
</evidence>
<sequence>MEATRRGGRNRRRGQSPWFGKGAAVPSGASKEEGTWAEERDIFEGPRESQTRHIDSERNEAVGPLLERVRAFKIAPPLLNSLPSMESGLSDILVRKLSSSSSEEIENKIDTAKTLAIKLLQQFNYSVSNMRSTANILAEAMEKMVIVAI</sequence>
<feature type="compositionally biased region" description="Basic residues" evidence="1">
    <location>
        <begin position="1"/>
        <end position="14"/>
    </location>
</feature>
<dbReference type="AlphaFoldDB" id="A0A8J5L7D1"/>
<feature type="region of interest" description="Disordered" evidence="1">
    <location>
        <begin position="1"/>
        <end position="59"/>
    </location>
</feature>
<protein>
    <submittedName>
        <fullName evidence="2">Uncharacterized protein</fullName>
    </submittedName>
</protein>
<name>A0A8J5L7D1_ZINOF</name>
<comment type="caution">
    <text evidence="2">The sequence shown here is derived from an EMBL/GenBank/DDBJ whole genome shotgun (WGS) entry which is preliminary data.</text>
</comment>
<proteinExistence type="predicted"/>